<dbReference type="GeneID" id="37229695"/>
<evidence type="ECO:0000313" key="1">
    <source>
        <dbReference type="EMBL" id="RAL05865.1"/>
    </source>
</evidence>
<protein>
    <submittedName>
        <fullName evidence="1">Uncharacterized protein</fullName>
    </submittedName>
</protein>
<proteinExistence type="predicted"/>
<organism evidence="1 2">
    <name type="scientific">Aspergillus ibericus CBS 121593</name>
    <dbReference type="NCBI Taxonomy" id="1448316"/>
    <lineage>
        <taxon>Eukaryota</taxon>
        <taxon>Fungi</taxon>
        <taxon>Dikarya</taxon>
        <taxon>Ascomycota</taxon>
        <taxon>Pezizomycotina</taxon>
        <taxon>Eurotiomycetes</taxon>
        <taxon>Eurotiomycetidae</taxon>
        <taxon>Eurotiales</taxon>
        <taxon>Aspergillaceae</taxon>
        <taxon>Aspergillus</taxon>
        <taxon>Aspergillus subgen. Circumdati</taxon>
    </lineage>
</organism>
<sequence>MVQRRPSAPLRLWHMIYMRPCRRKSTVLCLLTIGAEKPAQLQRNPCSSHICHFIPPILLIYLDALMKLCTSLRRASA</sequence>
<gene>
    <name evidence="1" type="ORF">BO80DRAFT_83051</name>
</gene>
<dbReference type="VEuPathDB" id="FungiDB:BO80DRAFT_83051"/>
<dbReference type="RefSeq" id="XP_025580192.1">
    <property type="nucleotide sequence ID" value="XM_025724830.1"/>
</dbReference>
<accession>A0A395HFG1</accession>
<dbReference type="AlphaFoldDB" id="A0A395HFG1"/>
<keyword evidence="2" id="KW-1185">Reference proteome</keyword>
<name>A0A395HFG1_9EURO</name>
<dbReference type="EMBL" id="KZ824420">
    <property type="protein sequence ID" value="RAL05865.1"/>
    <property type="molecule type" value="Genomic_DNA"/>
</dbReference>
<dbReference type="Proteomes" id="UP000249402">
    <property type="component" value="Unassembled WGS sequence"/>
</dbReference>
<reference evidence="1 2" key="1">
    <citation type="submission" date="2018-02" db="EMBL/GenBank/DDBJ databases">
        <title>The genomes of Aspergillus section Nigri reveals drivers in fungal speciation.</title>
        <authorList>
            <consortium name="DOE Joint Genome Institute"/>
            <person name="Vesth T.C."/>
            <person name="Nybo J."/>
            <person name="Theobald S."/>
            <person name="Brandl J."/>
            <person name="Frisvad J.C."/>
            <person name="Nielsen K.F."/>
            <person name="Lyhne E.K."/>
            <person name="Kogle M.E."/>
            <person name="Kuo A."/>
            <person name="Riley R."/>
            <person name="Clum A."/>
            <person name="Nolan M."/>
            <person name="Lipzen A."/>
            <person name="Salamov A."/>
            <person name="Henrissat B."/>
            <person name="Wiebenga A."/>
            <person name="De vries R.P."/>
            <person name="Grigoriev I.V."/>
            <person name="Mortensen U.H."/>
            <person name="Andersen M.R."/>
            <person name="Baker S.E."/>
        </authorList>
    </citation>
    <scope>NUCLEOTIDE SEQUENCE [LARGE SCALE GENOMIC DNA]</scope>
    <source>
        <strain evidence="1 2">CBS 121593</strain>
    </source>
</reference>
<evidence type="ECO:0000313" key="2">
    <source>
        <dbReference type="Proteomes" id="UP000249402"/>
    </source>
</evidence>